<proteinExistence type="inferred from homology"/>
<dbReference type="GO" id="GO:0005763">
    <property type="term" value="C:mitochondrial small ribosomal subunit"/>
    <property type="evidence" value="ECO:0007669"/>
    <property type="project" value="UniProtKB-ARBA"/>
</dbReference>
<dbReference type="KEGG" id="nve:5516197"/>
<organism evidence="11 12">
    <name type="scientific">Nematostella vectensis</name>
    <name type="common">Starlet sea anemone</name>
    <dbReference type="NCBI Taxonomy" id="45351"/>
    <lineage>
        <taxon>Eukaryota</taxon>
        <taxon>Metazoa</taxon>
        <taxon>Cnidaria</taxon>
        <taxon>Anthozoa</taxon>
        <taxon>Hexacorallia</taxon>
        <taxon>Actiniaria</taxon>
        <taxon>Edwardsiidae</taxon>
        <taxon>Nematostella</taxon>
    </lineage>
</organism>
<dbReference type="GO" id="GO:0003735">
    <property type="term" value="F:structural constituent of ribosome"/>
    <property type="evidence" value="ECO:0007669"/>
    <property type="project" value="InterPro"/>
</dbReference>
<dbReference type="PANTHER" id="PTHR13329">
    <property type="entry name" value="MITOCHONDRIAL RIBOSOMAL PROTEIN S18B"/>
    <property type="match status" value="1"/>
</dbReference>
<dbReference type="Proteomes" id="UP000001593">
    <property type="component" value="Unassembled WGS sequence"/>
</dbReference>
<gene>
    <name evidence="11" type="ORF">NEMVEDRAFT_v1g241128</name>
</gene>
<dbReference type="FunFam" id="4.10.640.10:FF:000008">
    <property type="entry name" value="28S ribosomal protein S18b, mitochondrial"/>
    <property type="match status" value="1"/>
</dbReference>
<evidence type="ECO:0000256" key="9">
    <source>
        <dbReference type="ARBA" id="ARBA00035130"/>
    </source>
</evidence>
<keyword evidence="4" id="KW-0809">Transit peptide</keyword>
<evidence type="ECO:0000256" key="5">
    <source>
        <dbReference type="ARBA" id="ARBA00022980"/>
    </source>
</evidence>
<dbReference type="InterPro" id="IPR001648">
    <property type="entry name" value="Ribosomal_bS18"/>
</dbReference>
<keyword evidence="3" id="KW-0597">Phosphoprotein</keyword>
<dbReference type="InterPro" id="IPR040054">
    <property type="entry name" value="MRPS18B"/>
</dbReference>
<evidence type="ECO:0000313" key="11">
    <source>
        <dbReference type="EMBL" id="EDO44265.1"/>
    </source>
</evidence>
<evidence type="ECO:0000256" key="7">
    <source>
        <dbReference type="ARBA" id="ARBA00023274"/>
    </source>
</evidence>
<evidence type="ECO:0000256" key="8">
    <source>
        <dbReference type="ARBA" id="ARBA00032055"/>
    </source>
</evidence>
<dbReference type="HOGENOM" id="CLU_1139176_0_0_1"/>
<dbReference type="Gene3D" id="4.10.640.10">
    <property type="entry name" value="Ribosomal protein S18"/>
    <property type="match status" value="1"/>
</dbReference>
<sequence length="244" mass="27418">MAAKLSRILLQTPARFTNLSTSVFLSGRSILNGGLPGSFAGVRGLFILHKRNEDDFLTRKGPLMPTESSHRWRPISRNISTDSSTSTEFPLSNDENNTVNVCKKLTLDDIVSQWPEVKPAWAGYRRNHKGQIPPKRTRLRCTTIDKQLLTQNPCPVCRIRVEKNYEISSKDVSFLTQFMSPHTGEILHTGKTGVCRQQQKKLLHAIEEAQDKGYLPFTISGPRDPPKPWRAAGVVSNNIRNKTG</sequence>
<evidence type="ECO:0000256" key="3">
    <source>
        <dbReference type="ARBA" id="ARBA00022553"/>
    </source>
</evidence>
<protein>
    <recommendedName>
        <fullName evidence="9">Small ribosomal subunit protein mS40</fullName>
    </recommendedName>
    <alternativeName>
        <fullName evidence="8">28S ribosomal protein S18-2, mitochondrial</fullName>
    </alternativeName>
    <alternativeName>
        <fullName evidence="10">28S ribosomal protein S18b, mitochondrial</fullName>
    </alternativeName>
</protein>
<dbReference type="STRING" id="45351.A7RW82"/>
<dbReference type="GO" id="GO:0032543">
    <property type="term" value="P:mitochondrial translation"/>
    <property type="evidence" value="ECO:0007669"/>
    <property type="project" value="InterPro"/>
</dbReference>
<keyword evidence="5" id="KW-0689">Ribosomal protein</keyword>
<comment type="subcellular location">
    <subcellularLocation>
        <location evidence="1">Mitochondrion</location>
    </subcellularLocation>
</comment>
<dbReference type="eggNOG" id="KOG4021">
    <property type="taxonomic scope" value="Eukaryota"/>
</dbReference>
<comment type="similarity">
    <text evidence="2">Belongs to the bacterial ribosomal protein bS18 family. Mitochondrion-specific ribosomal protein mS40 subfamily.</text>
</comment>
<evidence type="ECO:0000256" key="2">
    <source>
        <dbReference type="ARBA" id="ARBA00006136"/>
    </source>
</evidence>
<dbReference type="InParanoid" id="A7RW82"/>
<dbReference type="Pfam" id="PF01084">
    <property type="entry name" value="Ribosomal_S18"/>
    <property type="match status" value="1"/>
</dbReference>
<name>A7RW82_NEMVE</name>
<dbReference type="InterPro" id="IPR036870">
    <property type="entry name" value="Ribosomal_bS18_sf"/>
</dbReference>
<dbReference type="AlphaFoldDB" id="A7RW82"/>
<reference evidence="11 12" key="1">
    <citation type="journal article" date="2007" name="Science">
        <title>Sea anemone genome reveals ancestral eumetazoan gene repertoire and genomic organization.</title>
        <authorList>
            <person name="Putnam N.H."/>
            <person name="Srivastava M."/>
            <person name="Hellsten U."/>
            <person name="Dirks B."/>
            <person name="Chapman J."/>
            <person name="Salamov A."/>
            <person name="Terry A."/>
            <person name="Shapiro H."/>
            <person name="Lindquist E."/>
            <person name="Kapitonov V.V."/>
            <person name="Jurka J."/>
            <person name="Genikhovich G."/>
            <person name="Grigoriev I.V."/>
            <person name="Lucas S.M."/>
            <person name="Steele R.E."/>
            <person name="Finnerty J.R."/>
            <person name="Technau U."/>
            <person name="Martindale M.Q."/>
            <person name="Rokhsar D.S."/>
        </authorList>
    </citation>
    <scope>NUCLEOTIDE SEQUENCE [LARGE SCALE GENOMIC DNA]</scope>
    <source>
        <strain evidence="12">CH2 X CH6</strain>
    </source>
</reference>
<keyword evidence="12" id="KW-1185">Reference proteome</keyword>
<dbReference type="GO" id="GO:0005739">
    <property type="term" value="C:mitochondrion"/>
    <property type="evidence" value="ECO:0000318"/>
    <property type="project" value="GO_Central"/>
</dbReference>
<dbReference type="PANTHER" id="PTHR13329:SF2">
    <property type="entry name" value="SMALL RIBOSOMAL SUBUNIT PROTEIN MS40"/>
    <property type="match status" value="1"/>
</dbReference>
<evidence type="ECO:0000313" key="12">
    <source>
        <dbReference type="Proteomes" id="UP000001593"/>
    </source>
</evidence>
<dbReference type="EMBL" id="DS469546">
    <property type="protein sequence ID" value="EDO44265.1"/>
    <property type="molecule type" value="Genomic_DNA"/>
</dbReference>
<dbReference type="SUPFAM" id="SSF46911">
    <property type="entry name" value="Ribosomal protein S18"/>
    <property type="match status" value="1"/>
</dbReference>
<evidence type="ECO:0000256" key="4">
    <source>
        <dbReference type="ARBA" id="ARBA00022946"/>
    </source>
</evidence>
<dbReference type="OrthoDB" id="5959928at2759"/>
<keyword evidence="7" id="KW-0687">Ribonucleoprotein</keyword>
<keyword evidence="6" id="KW-0496">Mitochondrion</keyword>
<evidence type="ECO:0000256" key="10">
    <source>
        <dbReference type="ARBA" id="ARBA00035515"/>
    </source>
</evidence>
<evidence type="ECO:0000256" key="6">
    <source>
        <dbReference type="ARBA" id="ARBA00023128"/>
    </source>
</evidence>
<accession>A7RW82</accession>
<evidence type="ECO:0000256" key="1">
    <source>
        <dbReference type="ARBA" id="ARBA00004173"/>
    </source>
</evidence>